<evidence type="ECO:0000313" key="4">
    <source>
        <dbReference type="Proteomes" id="UP000234349"/>
    </source>
</evidence>
<evidence type="ECO:0000313" key="2">
    <source>
        <dbReference type="EMBL" id="SPE22924.1"/>
    </source>
</evidence>
<dbReference type="Proteomes" id="UP001179858">
    <property type="component" value="Chromosome"/>
</dbReference>
<dbReference type="Proteomes" id="UP000234349">
    <property type="component" value="Unassembled WGS sequence"/>
</dbReference>
<accession>A0A094Y492</accession>
<dbReference type="EMBL" id="MKGH01000033">
    <property type="protein sequence ID" value="PKX77348.1"/>
    <property type="molecule type" value="Genomic_DNA"/>
</dbReference>
<reference evidence="2 5" key="2">
    <citation type="submission" date="2018-02" db="EMBL/GenBank/DDBJ databases">
        <authorList>
            <person name="Rodrigo-Torres L."/>
            <person name="Arahal R. D."/>
            <person name="Lucena T."/>
        </authorList>
    </citation>
    <scope>NUCLEOTIDE SEQUENCE [LARGE SCALE GENOMIC DNA]</scope>
    <source>
        <strain evidence="2 5">CECT 9267</strain>
    </source>
</reference>
<evidence type="ECO:0000313" key="1">
    <source>
        <dbReference type="EMBL" id="PKX77348.1"/>
    </source>
</evidence>
<protein>
    <submittedName>
        <fullName evidence="2">Uncharacterized protein</fullName>
    </submittedName>
</protein>
<proteinExistence type="predicted"/>
<dbReference type="GeneID" id="57132997"/>
<name>A0A094Y492_LATSK</name>
<evidence type="ECO:0000313" key="3">
    <source>
        <dbReference type="EMBL" id="WGI19351.1"/>
    </source>
</evidence>
<reference evidence="1 4" key="1">
    <citation type="submission" date="2016-09" db="EMBL/GenBank/DDBJ databases">
        <authorList>
            <person name="Inglin R.C."/>
        </authorList>
    </citation>
    <scope>NUCLEOTIDE SEQUENCE [LARGE SCALE GENOMIC DNA]</scope>
    <source>
        <strain evidence="1 4">RI-517</strain>
    </source>
</reference>
<dbReference type="OMA" id="LYLEAYY"/>
<dbReference type="AlphaFoldDB" id="A0A094Y492"/>
<dbReference type="RefSeq" id="WP_011373895.1">
    <property type="nucleotide sequence ID" value="NZ_AP017931.1"/>
</dbReference>
<dbReference type="EMBL" id="CP122959">
    <property type="protein sequence ID" value="WGI19351.1"/>
    <property type="molecule type" value="Genomic_DNA"/>
</dbReference>
<gene>
    <name evidence="1" type="ORF">CUR37_07010</name>
    <name evidence="2" type="ORF">LAS9267_01828</name>
    <name evidence="3" type="ORF">QBD03_00980</name>
</gene>
<reference evidence="3" key="3">
    <citation type="submission" date="2023-04" db="EMBL/GenBank/DDBJ databases">
        <title>Novel strain of Lactilactobacillus sakei and use thereof.</title>
        <authorList>
            <person name="Kim S.Y."/>
        </authorList>
    </citation>
    <scope>NUCLEOTIDE SEQUENCE</scope>
    <source>
        <strain evidence="3">HUP1</strain>
    </source>
</reference>
<dbReference type="Proteomes" id="UP000239650">
    <property type="component" value="Unassembled WGS sequence"/>
</dbReference>
<sequence length="79" mass="9135">MNDNKLTIDADQFAAAIIAGNPKQTNEDNKVYIKRQLTLYLESVLLANDFNSLEENQFGTAKEKQRQAILEKIIEHRYH</sequence>
<evidence type="ECO:0000313" key="5">
    <source>
        <dbReference type="Proteomes" id="UP000239650"/>
    </source>
</evidence>
<dbReference type="EMBL" id="OKRC01000010">
    <property type="protein sequence ID" value="SPE22924.1"/>
    <property type="molecule type" value="Genomic_DNA"/>
</dbReference>
<organism evidence="2 5">
    <name type="scientific">Latilactobacillus sakei</name>
    <name type="common">Lactobacillus sakei</name>
    <dbReference type="NCBI Taxonomy" id="1599"/>
    <lineage>
        <taxon>Bacteria</taxon>
        <taxon>Bacillati</taxon>
        <taxon>Bacillota</taxon>
        <taxon>Bacilli</taxon>
        <taxon>Lactobacillales</taxon>
        <taxon>Lactobacillaceae</taxon>
        <taxon>Latilactobacillus</taxon>
    </lineage>
</organism>